<reference evidence="3" key="2">
    <citation type="submission" date="2021-09" db="EMBL/GenBank/DDBJ databases">
        <authorList>
            <person name="Jia N."/>
            <person name="Wang J."/>
            <person name="Shi W."/>
            <person name="Du L."/>
            <person name="Sun Y."/>
            <person name="Zhan W."/>
            <person name="Jiang J."/>
            <person name="Wang Q."/>
            <person name="Zhang B."/>
            <person name="Ji P."/>
            <person name="Sakyi L.B."/>
            <person name="Cui X."/>
            <person name="Yuan T."/>
            <person name="Jiang B."/>
            <person name="Yang W."/>
            <person name="Lam T.T.-Y."/>
            <person name="Chang Q."/>
            <person name="Ding S."/>
            <person name="Wang X."/>
            <person name="Zhu J."/>
            <person name="Ruan X."/>
            <person name="Zhao L."/>
            <person name="Wei J."/>
            <person name="Que T."/>
            <person name="Du C."/>
            <person name="Cheng J."/>
            <person name="Dai P."/>
            <person name="Han X."/>
            <person name="Huang E."/>
            <person name="Gao Y."/>
            <person name="Liu J."/>
            <person name="Shao H."/>
            <person name="Ye R."/>
            <person name="Li L."/>
            <person name="Wei W."/>
            <person name="Wang X."/>
            <person name="Wang C."/>
            <person name="Huo Q."/>
            <person name="Li W."/>
            <person name="Guo W."/>
            <person name="Chen H."/>
            <person name="Chen S."/>
            <person name="Zhou L."/>
            <person name="Zhou L."/>
            <person name="Ni X."/>
            <person name="Tian J."/>
            <person name="Zhou Y."/>
            <person name="Sheng Y."/>
            <person name="Liu T."/>
            <person name="Pan Y."/>
            <person name="Xia L."/>
            <person name="Li J."/>
            <person name="Zhao F."/>
            <person name="Cao W."/>
        </authorList>
    </citation>
    <scope>NUCLEOTIDE SEQUENCE</scope>
    <source>
        <strain evidence="3">Rsan-2018</strain>
        <tissue evidence="3">Larvae</tissue>
    </source>
</reference>
<sequence length="258" mass="28586">MPGPDSPPPSYRESVLIANLQVSFTANNAAPAARNVGDICHMEQDLSPERQDRQVEDSDEQDSCEHIDLDKWSRWPFERWGQWYMYVLMVIIGFAGAASMATTHLHGRGRRWSGSSDQRSRDQEIPMFTTRAIPVPQSPPPSYREAMRTANLQVLVTDNDLTPCARNVGDFHQLERDLSPERQDGQVENSDEQDVLTDSQATPSGSAGAVVIAASVTTYSFTLSDIDSSQNGSSSRSIVAQHKRPEWPIVCSGFTCVT</sequence>
<reference evidence="3" key="1">
    <citation type="journal article" date="2020" name="Cell">
        <title>Large-Scale Comparative Analyses of Tick Genomes Elucidate Their Genetic Diversity and Vector Capacities.</title>
        <authorList>
            <consortium name="Tick Genome and Microbiome Consortium (TIGMIC)"/>
            <person name="Jia N."/>
            <person name="Wang J."/>
            <person name="Shi W."/>
            <person name="Du L."/>
            <person name="Sun Y."/>
            <person name="Zhan W."/>
            <person name="Jiang J.F."/>
            <person name="Wang Q."/>
            <person name="Zhang B."/>
            <person name="Ji P."/>
            <person name="Bell-Sakyi L."/>
            <person name="Cui X.M."/>
            <person name="Yuan T.T."/>
            <person name="Jiang B.G."/>
            <person name="Yang W.F."/>
            <person name="Lam T.T."/>
            <person name="Chang Q.C."/>
            <person name="Ding S.J."/>
            <person name="Wang X.J."/>
            <person name="Zhu J.G."/>
            <person name="Ruan X.D."/>
            <person name="Zhao L."/>
            <person name="Wei J.T."/>
            <person name="Ye R.Z."/>
            <person name="Que T.C."/>
            <person name="Du C.H."/>
            <person name="Zhou Y.H."/>
            <person name="Cheng J.X."/>
            <person name="Dai P.F."/>
            <person name="Guo W.B."/>
            <person name="Han X.H."/>
            <person name="Huang E.J."/>
            <person name="Li L.F."/>
            <person name="Wei W."/>
            <person name="Gao Y.C."/>
            <person name="Liu J.Z."/>
            <person name="Shao H.Z."/>
            <person name="Wang X."/>
            <person name="Wang C.C."/>
            <person name="Yang T.C."/>
            <person name="Huo Q.B."/>
            <person name="Li W."/>
            <person name="Chen H.Y."/>
            <person name="Chen S.E."/>
            <person name="Zhou L.G."/>
            <person name="Ni X.B."/>
            <person name="Tian J.H."/>
            <person name="Sheng Y."/>
            <person name="Liu T."/>
            <person name="Pan Y.S."/>
            <person name="Xia L.Y."/>
            <person name="Li J."/>
            <person name="Zhao F."/>
            <person name="Cao W.C."/>
        </authorList>
    </citation>
    <scope>NUCLEOTIDE SEQUENCE</scope>
    <source>
        <strain evidence="3">Rsan-2018</strain>
    </source>
</reference>
<gene>
    <name evidence="3" type="ORF">HPB52_020444</name>
</gene>
<proteinExistence type="predicted"/>
<accession>A0A9D4TBL9</accession>
<keyword evidence="2" id="KW-0812">Transmembrane</keyword>
<feature type="transmembrane region" description="Helical" evidence="2">
    <location>
        <begin position="83"/>
        <end position="101"/>
    </location>
</feature>
<dbReference type="VEuPathDB" id="VectorBase:RSAN_030492"/>
<keyword evidence="2" id="KW-0472">Membrane</keyword>
<keyword evidence="4" id="KW-1185">Reference proteome</keyword>
<name>A0A9D4TBL9_RHISA</name>
<evidence type="ECO:0000313" key="4">
    <source>
        <dbReference type="Proteomes" id="UP000821837"/>
    </source>
</evidence>
<organism evidence="3 4">
    <name type="scientific">Rhipicephalus sanguineus</name>
    <name type="common">Brown dog tick</name>
    <name type="synonym">Ixodes sanguineus</name>
    <dbReference type="NCBI Taxonomy" id="34632"/>
    <lineage>
        <taxon>Eukaryota</taxon>
        <taxon>Metazoa</taxon>
        <taxon>Ecdysozoa</taxon>
        <taxon>Arthropoda</taxon>
        <taxon>Chelicerata</taxon>
        <taxon>Arachnida</taxon>
        <taxon>Acari</taxon>
        <taxon>Parasitiformes</taxon>
        <taxon>Ixodida</taxon>
        <taxon>Ixodoidea</taxon>
        <taxon>Ixodidae</taxon>
        <taxon>Rhipicephalinae</taxon>
        <taxon>Rhipicephalus</taxon>
        <taxon>Rhipicephalus</taxon>
    </lineage>
</organism>
<feature type="region of interest" description="Disordered" evidence="1">
    <location>
        <begin position="178"/>
        <end position="206"/>
    </location>
</feature>
<protein>
    <submittedName>
        <fullName evidence="3">Uncharacterized protein</fullName>
    </submittedName>
</protein>
<comment type="caution">
    <text evidence="3">The sequence shown here is derived from an EMBL/GenBank/DDBJ whole genome shotgun (WGS) entry which is preliminary data.</text>
</comment>
<evidence type="ECO:0000313" key="3">
    <source>
        <dbReference type="EMBL" id="KAH7984412.1"/>
    </source>
</evidence>
<dbReference type="Proteomes" id="UP000821837">
    <property type="component" value="Chromosome 1"/>
</dbReference>
<evidence type="ECO:0000256" key="2">
    <source>
        <dbReference type="SAM" id="Phobius"/>
    </source>
</evidence>
<dbReference type="AlphaFoldDB" id="A0A9D4TBL9"/>
<keyword evidence="2" id="KW-1133">Transmembrane helix</keyword>
<dbReference type="EMBL" id="JABSTV010001245">
    <property type="protein sequence ID" value="KAH7984412.1"/>
    <property type="molecule type" value="Genomic_DNA"/>
</dbReference>
<evidence type="ECO:0000256" key="1">
    <source>
        <dbReference type="SAM" id="MobiDB-lite"/>
    </source>
</evidence>